<keyword evidence="7 15" id="KW-0378">Hydrolase</keyword>
<feature type="region of interest" description="Disordered" evidence="14">
    <location>
        <begin position="1"/>
        <end position="53"/>
    </location>
</feature>
<dbReference type="GO" id="GO:0000287">
    <property type="term" value="F:magnesium ion binding"/>
    <property type="evidence" value="ECO:0007669"/>
    <property type="project" value="TreeGrafter"/>
</dbReference>
<dbReference type="NCBIfam" id="TIGR00338">
    <property type="entry name" value="serB"/>
    <property type="match status" value="1"/>
</dbReference>
<evidence type="ECO:0000313" key="15">
    <source>
        <dbReference type="EMBL" id="KFI80232.1"/>
    </source>
</evidence>
<dbReference type="GO" id="GO:0036424">
    <property type="term" value="F:L-phosphoserine phosphatase activity"/>
    <property type="evidence" value="ECO:0007669"/>
    <property type="project" value="InterPro"/>
</dbReference>
<comment type="cofactor">
    <cofactor evidence="1">
        <name>Mg(2+)</name>
        <dbReference type="ChEBI" id="CHEBI:18420"/>
    </cofactor>
</comment>
<dbReference type="Proteomes" id="UP000029082">
    <property type="component" value="Unassembled WGS sequence"/>
</dbReference>
<dbReference type="PANTHER" id="PTHR43344:SF2">
    <property type="entry name" value="PHOSPHOSERINE PHOSPHATASE"/>
    <property type="match status" value="1"/>
</dbReference>
<comment type="catalytic activity">
    <reaction evidence="12">
        <text>O-phospho-D-serine + H2O = D-serine + phosphate</text>
        <dbReference type="Rhea" id="RHEA:24873"/>
        <dbReference type="ChEBI" id="CHEBI:15377"/>
        <dbReference type="ChEBI" id="CHEBI:35247"/>
        <dbReference type="ChEBI" id="CHEBI:43474"/>
        <dbReference type="ChEBI" id="CHEBI:58680"/>
        <dbReference type="EC" id="3.1.3.3"/>
    </reaction>
</comment>
<evidence type="ECO:0000256" key="5">
    <source>
        <dbReference type="ARBA" id="ARBA00022605"/>
    </source>
</evidence>
<dbReference type="SUPFAM" id="SSF56784">
    <property type="entry name" value="HAD-like"/>
    <property type="match status" value="1"/>
</dbReference>
<feature type="active site" description="Proton donor" evidence="13">
    <location>
        <position position="66"/>
    </location>
</feature>
<dbReference type="SFLD" id="SFLDG01136">
    <property type="entry name" value="C1.6:_Phosphoserine_Phosphatas"/>
    <property type="match status" value="1"/>
</dbReference>
<dbReference type="SFLD" id="SFLDG01137">
    <property type="entry name" value="C1.6.1:_Phosphoserine_Phosphat"/>
    <property type="match status" value="1"/>
</dbReference>
<comment type="caution">
    <text evidence="15">The sequence shown here is derived from an EMBL/GenBank/DDBJ whole genome shotgun (WGS) entry which is preliminary data.</text>
</comment>
<dbReference type="EC" id="3.1.3.3" evidence="4"/>
<organism evidence="15 16">
    <name type="scientific">Bifidobacterium mongoliense DSM 21395</name>
    <dbReference type="NCBI Taxonomy" id="1437603"/>
    <lineage>
        <taxon>Bacteria</taxon>
        <taxon>Bacillati</taxon>
        <taxon>Actinomycetota</taxon>
        <taxon>Actinomycetes</taxon>
        <taxon>Bifidobacteriales</taxon>
        <taxon>Bifidobacteriaceae</taxon>
        <taxon>Bifidobacterium</taxon>
    </lineage>
</organism>
<dbReference type="SFLD" id="SFLDF00029">
    <property type="entry name" value="phosphoserine_phosphatase"/>
    <property type="match status" value="1"/>
</dbReference>
<dbReference type="GO" id="GO:0006564">
    <property type="term" value="P:L-serine biosynthetic process"/>
    <property type="evidence" value="ECO:0007669"/>
    <property type="project" value="UniProtKB-KW"/>
</dbReference>
<evidence type="ECO:0000313" key="16">
    <source>
        <dbReference type="Proteomes" id="UP000029082"/>
    </source>
</evidence>
<keyword evidence="16" id="KW-1185">Reference proteome</keyword>
<keyword evidence="6" id="KW-0479">Metal-binding</keyword>
<dbReference type="CDD" id="cd07500">
    <property type="entry name" value="HAD_PSP"/>
    <property type="match status" value="1"/>
</dbReference>
<dbReference type="Pfam" id="PF12710">
    <property type="entry name" value="HAD"/>
    <property type="match status" value="1"/>
</dbReference>
<evidence type="ECO:0000256" key="6">
    <source>
        <dbReference type="ARBA" id="ARBA00022723"/>
    </source>
</evidence>
<feature type="active site" description="Nucleophile" evidence="13">
    <location>
        <position position="64"/>
    </location>
</feature>
<evidence type="ECO:0000256" key="9">
    <source>
        <dbReference type="ARBA" id="ARBA00023299"/>
    </source>
</evidence>
<dbReference type="UniPathway" id="UPA00135">
    <property type="reaction ID" value="UER00198"/>
</dbReference>
<dbReference type="STRING" id="1437603.GCA_000771525_00982"/>
<comment type="pathway">
    <text evidence="2">Amino-acid biosynthesis; L-serine biosynthesis; L-serine from 3-phospho-D-glycerate: step 3/3.</text>
</comment>
<dbReference type="OrthoDB" id="9792539at2"/>
<dbReference type="EMBL" id="JGZE01000001">
    <property type="protein sequence ID" value="KFI80232.1"/>
    <property type="molecule type" value="Genomic_DNA"/>
</dbReference>
<evidence type="ECO:0000256" key="1">
    <source>
        <dbReference type="ARBA" id="ARBA00001946"/>
    </source>
</evidence>
<evidence type="ECO:0000256" key="2">
    <source>
        <dbReference type="ARBA" id="ARBA00005135"/>
    </source>
</evidence>
<comment type="catalytic activity">
    <reaction evidence="11">
        <text>O-phospho-L-serine + H2O = L-serine + phosphate</text>
        <dbReference type="Rhea" id="RHEA:21208"/>
        <dbReference type="ChEBI" id="CHEBI:15377"/>
        <dbReference type="ChEBI" id="CHEBI:33384"/>
        <dbReference type="ChEBI" id="CHEBI:43474"/>
        <dbReference type="ChEBI" id="CHEBI:57524"/>
        <dbReference type="EC" id="3.1.3.3"/>
    </reaction>
</comment>
<dbReference type="Gene3D" id="3.40.50.1000">
    <property type="entry name" value="HAD superfamily/HAD-like"/>
    <property type="match status" value="1"/>
</dbReference>
<keyword evidence="5" id="KW-0028">Amino-acid biosynthesis</keyword>
<sequence>MSSRTAQALDKNDPELEAAGGTTHPAGPSPVTSDSAEPDHTKPDLGKPGLGKPGLGKPGLLVMDVDATLIREEVIDLLGDAAGAGERIAAITARAMRGELDFSQSLRARVRLLRGLPVSVFDDVFARVHVTPGALDLIATLHAHGWKVGVVSGGFHEIVDRLADHLGLDHWIANRLEVSHGALTGGVLGDIVTKETKREALERWMREDGLEPGQSVAVGDGANDIPMIRQAALGIAFCAKPVVREHADHSITTPDLMQVMTLLS</sequence>
<proteinExistence type="inferred from homology"/>
<evidence type="ECO:0000256" key="12">
    <source>
        <dbReference type="ARBA" id="ARBA00048523"/>
    </source>
</evidence>
<keyword evidence="9" id="KW-0718">Serine biosynthesis</keyword>
<evidence type="ECO:0000256" key="11">
    <source>
        <dbReference type="ARBA" id="ARBA00048138"/>
    </source>
</evidence>
<accession>A0A087CAD2</accession>
<dbReference type="PANTHER" id="PTHR43344">
    <property type="entry name" value="PHOSPHOSERINE PHOSPHATASE"/>
    <property type="match status" value="1"/>
</dbReference>
<dbReference type="InterPro" id="IPR023214">
    <property type="entry name" value="HAD_sf"/>
</dbReference>
<evidence type="ECO:0000256" key="10">
    <source>
        <dbReference type="ARBA" id="ARBA00031693"/>
    </source>
</evidence>
<reference evidence="15 16" key="1">
    <citation type="submission" date="2014-03" db="EMBL/GenBank/DDBJ databases">
        <title>Genomics of Bifidobacteria.</title>
        <authorList>
            <person name="Ventura M."/>
            <person name="Milani C."/>
            <person name="Lugli G.A."/>
        </authorList>
    </citation>
    <scope>NUCLEOTIDE SEQUENCE [LARGE SCALE GENOMIC DNA]</scope>
    <source>
        <strain evidence="15 16">DSM 21395</strain>
    </source>
</reference>
<dbReference type="eggNOG" id="COG0560">
    <property type="taxonomic scope" value="Bacteria"/>
</dbReference>
<dbReference type="NCBIfam" id="TIGR01488">
    <property type="entry name" value="HAD-SF-IB"/>
    <property type="match status" value="1"/>
</dbReference>
<evidence type="ECO:0000256" key="7">
    <source>
        <dbReference type="ARBA" id="ARBA00022801"/>
    </source>
</evidence>
<dbReference type="SFLD" id="SFLDS00003">
    <property type="entry name" value="Haloacid_Dehalogenase"/>
    <property type="match status" value="1"/>
</dbReference>
<dbReference type="InterPro" id="IPR050582">
    <property type="entry name" value="HAD-like_SerB"/>
</dbReference>
<dbReference type="InterPro" id="IPR004469">
    <property type="entry name" value="PSP"/>
</dbReference>
<dbReference type="GO" id="GO:0005737">
    <property type="term" value="C:cytoplasm"/>
    <property type="evidence" value="ECO:0007669"/>
    <property type="project" value="TreeGrafter"/>
</dbReference>
<keyword evidence="8" id="KW-0460">Magnesium</keyword>
<evidence type="ECO:0000256" key="8">
    <source>
        <dbReference type="ARBA" id="ARBA00022842"/>
    </source>
</evidence>
<comment type="similarity">
    <text evidence="3">Belongs to the HAD-like hydrolase superfamily. SerB family.</text>
</comment>
<name>A0A087CAD2_9BIFI</name>
<evidence type="ECO:0000256" key="13">
    <source>
        <dbReference type="PIRSR" id="PIRSR604469-1"/>
    </source>
</evidence>
<evidence type="ECO:0000256" key="3">
    <source>
        <dbReference type="ARBA" id="ARBA00009184"/>
    </source>
</evidence>
<protein>
    <recommendedName>
        <fullName evidence="4">phosphoserine phosphatase</fullName>
        <ecNumber evidence="4">3.1.3.3</ecNumber>
    </recommendedName>
    <alternativeName>
        <fullName evidence="10">O-phosphoserine phosphohydrolase</fullName>
    </alternativeName>
</protein>
<gene>
    <name evidence="15" type="ORF">BMON_0100</name>
</gene>
<dbReference type="InterPro" id="IPR036412">
    <property type="entry name" value="HAD-like_sf"/>
</dbReference>
<evidence type="ECO:0000256" key="4">
    <source>
        <dbReference type="ARBA" id="ARBA00012640"/>
    </source>
</evidence>
<dbReference type="AlphaFoldDB" id="A0A087CAD2"/>
<evidence type="ECO:0000256" key="14">
    <source>
        <dbReference type="SAM" id="MobiDB-lite"/>
    </source>
</evidence>